<dbReference type="RefSeq" id="WP_291796457.1">
    <property type="nucleotide sequence ID" value="NZ_BAAAPZ010000018.1"/>
</dbReference>
<feature type="domain" description="HTH gntR-type" evidence="4">
    <location>
        <begin position="12"/>
        <end position="80"/>
    </location>
</feature>
<accession>A0ABN2X823</accession>
<dbReference type="PANTHER" id="PTHR38445:SF9">
    <property type="entry name" value="HTH-TYPE TRANSCRIPTIONAL REPRESSOR YTRA"/>
    <property type="match status" value="1"/>
</dbReference>
<organism evidence="5 6">
    <name type="scientific">Brevibacterium salitolerans</name>
    <dbReference type="NCBI Taxonomy" id="1403566"/>
    <lineage>
        <taxon>Bacteria</taxon>
        <taxon>Bacillati</taxon>
        <taxon>Actinomycetota</taxon>
        <taxon>Actinomycetes</taxon>
        <taxon>Micrococcales</taxon>
        <taxon>Brevibacteriaceae</taxon>
        <taxon>Brevibacterium</taxon>
    </lineage>
</organism>
<keyword evidence="2" id="KW-0238">DNA-binding</keyword>
<protein>
    <submittedName>
        <fullName evidence="5">GntR family transcriptional regulator</fullName>
    </submittedName>
</protein>
<keyword evidence="3" id="KW-0804">Transcription</keyword>
<comment type="caution">
    <text evidence="5">The sequence shown here is derived from an EMBL/GenBank/DDBJ whole genome shotgun (WGS) entry which is preliminary data.</text>
</comment>
<keyword evidence="6" id="KW-1185">Reference proteome</keyword>
<dbReference type="InterPro" id="IPR036388">
    <property type="entry name" value="WH-like_DNA-bd_sf"/>
</dbReference>
<dbReference type="PROSITE" id="PS50949">
    <property type="entry name" value="HTH_GNTR"/>
    <property type="match status" value="1"/>
</dbReference>
<dbReference type="InterPro" id="IPR036390">
    <property type="entry name" value="WH_DNA-bd_sf"/>
</dbReference>
<name>A0ABN2X823_9MICO</name>
<dbReference type="Pfam" id="PF00392">
    <property type="entry name" value="GntR"/>
    <property type="match status" value="1"/>
</dbReference>
<dbReference type="Gene3D" id="1.10.10.10">
    <property type="entry name" value="Winged helix-like DNA-binding domain superfamily/Winged helix DNA-binding domain"/>
    <property type="match status" value="1"/>
</dbReference>
<keyword evidence="1" id="KW-0805">Transcription regulation</keyword>
<evidence type="ECO:0000256" key="1">
    <source>
        <dbReference type="ARBA" id="ARBA00023015"/>
    </source>
</evidence>
<evidence type="ECO:0000313" key="6">
    <source>
        <dbReference type="Proteomes" id="UP001500984"/>
    </source>
</evidence>
<dbReference type="SMART" id="SM00345">
    <property type="entry name" value="HTH_GNTR"/>
    <property type="match status" value="1"/>
</dbReference>
<evidence type="ECO:0000256" key="3">
    <source>
        <dbReference type="ARBA" id="ARBA00023163"/>
    </source>
</evidence>
<gene>
    <name evidence="5" type="ORF">GCM10009823_30200</name>
</gene>
<dbReference type="PANTHER" id="PTHR38445">
    <property type="entry name" value="HTH-TYPE TRANSCRIPTIONAL REPRESSOR YTRA"/>
    <property type="match status" value="1"/>
</dbReference>
<dbReference type="Proteomes" id="UP001500984">
    <property type="component" value="Unassembled WGS sequence"/>
</dbReference>
<dbReference type="InterPro" id="IPR000524">
    <property type="entry name" value="Tscrpt_reg_HTH_GntR"/>
</dbReference>
<sequence length="132" mass="13754">MTRLTVDPDDSTPPYEQIRRGVLDQAARGVLLPGDRLPAIRALAADLGLAPGTVARAYRELEEGGIITTRRGAGTRIAEGLDVSALPTAEGEDPAVLRYAAEVVAVAAERGLPLDQLAAAVRDEVTRVSAGA</sequence>
<evidence type="ECO:0000259" key="4">
    <source>
        <dbReference type="PROSITE" id="PS50949"/>
    </source>
</evidence>
<dbReference type="SUPFAM" id="SSF46785">
    <property type="entry name" value="Winged helix' DNA-binding domain"/>
    <property type="match status" value="1"/>
</dbReference>
<proteinExistence type="predicted"/>
<dbReference type="EMBL" id="BAAAPZ010000018">
    <property type="protein sequence ID" value="GAA2105093.1"/>
    <property type="molecule type" value="Genomic_DNA"/>
</dbReference>
<evidence type="ECO:0000313" key="5">
    <source>
        <dbReference type="EMBL" id="GAA2105093.1"/>
    </source>
</evidence>
<evidence type="ECO:0000256" key="2">
    <source>
        <dbReference type="ARBA" id="ARBA00023125"/>
    </source>
</evidence>
<dbReference type="CDD" id="cd07377">
    <property type="entry name" value="WHTH_GntR"/>
    <property type="match status" value="1"/>
</dbReference>
<reference evidence="5 6" key="1">
    <citation type="journal article" date="2019" name="Int. J. Syst. Evol. Microbiol.">
        <title>The Global Catalogue of Microorganisms (GCM) 10K type strain sequencing project: providing services to taxonomists for standard genome sequencing and annotation.</title>
        <authorList>
            <consortium name="The Broad Institute Genomics Platform"/>
            <consortium name="The Broad Institute Genome Sequencing Center for Infectious Disease"/>
            <person name="Wu L."/>
            <person name="Ma J."/>
        </authorList>
    </citation>
    <scope>NUCLEOTIDE SEQUENCE [LARGE SCALE GENOMIC DNA]</scope>
    <source>
        <strain evidence="5 6">JCM 15900</strain>
    </source>
</reference>